<accession>A0AAV9UG21</accession>
<evidence type="ECO:0000256" key="13">
    <source>
        <dbReference type="SAM" id="Phobius"/>
    </source>
</evidence>
<reference evidence="14 15" key="1">
    <citation type="submission" date="2019-10" db="EMBL/GenBank/DDBJ databases">
        <authorList>
            <person name="Palmer J.M."/>
        </authorList>
    </citation>
    <scope>NUCLEOTIDE SEQUENCE [LARGE SCALE GENOMIC DNA]</scope>
    <source>
        <strain evidence="14 15">TWF696</strain>
    </source>
</reference>
<keyword evidence="11 13" id="KW-0472">Membrane</keyword>
<dbReference type="AlphaFoldDB" id="A0AAV9UG21"/>
<gene>
    <name evidence="14" type="ORF">TWF696_009866</name>
</gene>
<comment type="similarity">
    <text evidence="3">Belongs to the NDC1 family.</text>
</comment>
<evidence type="ECO:0000256" key="4">
    <source>
        <dbReference type="ARBA" id="ARBA00022448"/>
    </source>
</evidence>
<keyword evidence="7" id="KW-0653">Protein transport</keyword>
<organism evidence="14 15">
    <name type="scientific">Orbilia brochopaga</name>
    <dbReference type="NCBI Taxonomy" id="3140254"/>
    <lineage>
        <taxon>Eukaryota</taxon>
        <taxon>Fungi</taxon>
        <taxon>Dikarya</taxon>
        <taxon>Ascomycota</taxon>
        <taxon>Pezizomycotina</taxon>
        <taxon>Orbiliomycetes</taxon>
        <taxon>Orbiliales</taxon>
        <taxon>Orbiliaceae</taxon>
        <taxon>Orbilia</taxon>
    </lineage>
</organism>
<feature type="transmembrane region" description="Helical" evidence="13">
    <location>
        <begin position="68"/>
        <end position="88"/>
    </location>
</feature>
<dbReference type="PANTHER" id="PTHR13269:SF6">
    <property type="entry name" value="NUCLEOPORIN NDC1"/>
    <property type="match status" value="1"/>
</dbReference>
<comment type="caution">
    <text evidence="14">The sequence shown here is derived from an EMBL/GenBank/DDBJ whole genome shotgun (WGS) entry which is preliminary data.</text>
</comment>
<dbReference type="GO" id="GO:0070762">
    <property type="term" value="C:nuclear pore transmembrane ring"/>
    <property type="evidence" value="ECO:0007669"/>
    <property type="project" value="TreeGrafter"/>
</dbReference>
<dbReference type="GO" id="GO:0031965">
    <property type="term" value="C:nuclear membrane"/>
    <property type="evidence" value="ECO:0007669"/>
    <property type="project" value="UniProtKB-SubCell"/>
</dbReference>
<feature type="transmembrane region" description="Helical" evidence="13">
    <location>
        <begin position="160"/>
        <end position="180"/>
    </location>
</feature>
<dbReference type="GO" id="GO:0005816">
    <property type="term" value="C:spindle pole body"/>
    <property type="evidence" value="ECO:0007669"/>
    <property type="project" value="TreeGrafter"/>
</dbReference>
<feature type="transmembrane region" description="Helical" evidence="13">
    <location>
        <begin position="112"/>
        <end position="133"/>
    </location>
</feature>
<evidence type="ECO:0000256" key="12">
    <source>
        <dbReference type="ARBA" id="ARBA00023242"/>
    </source>
</evidence>
<dbReference type="EMBL" id="JAVHNQ010000009">
    <property type="protein sequence ID" value="KAK6339078.1"/>
    <property type="molecule type" value="Genomic_DNA"/>
</dbReference>
<dbReference type="GO" id="GO:0006999">
    <property type="term" value="P:nuclear pore organization"/>
    <property type="evidence" value="ECO:0007669"/>
    <property type="project" value="TreeGrafter"/>
</dbReference>
<evidence type="ECO:0000256" key="10">
    <source>
        <dbReference type="ARBA" id="ARBA00023132"/>
    </source>
</evidence>
<evidence type="ECO:0000256" key="7">
    <source>
        <dbReference type="ARBA" id="ARBA00022927"/>
    </source>
</evidence>
<evidence type="ECO:0000256" key="2">
    <source>
        <dbReference type="ARBA" id="ARBA00004567"/>
    </source>
</evidence>
<evidence type="ECO:0000256" key="8">
    <source>
        <dbReference type="ARBA" id="ARBA00022989"/>
    </source>
</evidence>
<dbReference type="GO" id="GO:0106166">
    <property type="term" value="F:spindle pole body-nuclear membrane anchor activity"/>
    <property type="evidence" value="ECO:0007669"/>
    <property type="project" value="TreeGrafter"/>
</dbReference>
<dbReference type="Pfam" id="PF09531">
    <property type="entry name" value="Ndc1_Nup"/>
    <property type="match status" value="1"/>
</dbReference>
<evidence type="ECO:0000256" key="1">
    <source>
        <dbReference type="ARBA" id="ARBA00004232"/>
    </source>
</evidence>
<evidence type="ECO:0000313" key="15">
    <source>
        <dbReference type="Proteomes" id="UP001375240"/>
    </source>
</evidence>
<keyword evidence="4" id="KW-0813">Transport</keyword>
<evidence type="ECO:0000256" key="3">
    <source>
        <dbReference type="ARBA" id="ARBA00005760"/>
    </source>
</evidence>
<evidence type="ECO:0000256" key="5">
    <source>
        <dbReference type="ARBA" id="ARBA00022692"/>
    </source>
</evidence>
<dbReference type="GO" id="GO:0015031">
    <property type="term" value="P:protein transport"/>
    <property type="evidence" value="ECO:0007669"/>
    <property type="project" value="UniProtKB-KW"/>
</dbReference>
<keyword evidence="15" id="KW-1185">Reference proteome</keyword>
<proteinExistence type="inferred from homology"/>
<feature type="transmembrane region" description="Helical" evidence="13">
    <location>
        <begin position="209"/>
        <end position="227"/>
    </location>
</feature>
<keyword evidence="9" id="KW-0811">Translocation</keyword>
<evidence type="ECO:0000256" key="6">
    <source>
        <dbReference type="ARBA" id="ARBA00022816"/>
    </source>
</evidence>
<dbReference type="Proteomes" id="UP001375240">
    <property type="component" value="Unassembled WGS sequence"/>
</dbReference>
<evidence type="ECO:0000256" key="9">
    <source>
        <dbReference type="ARBA" id="ARBA00023010"/>
    </source>
</evidence>
<keyword evidence="12" id="KW-0539">Nucleus</keyword>
<keyword evidence="5 13" id="KW-0812">Transmembrane</keyword>
<name>A0AAV9UG21_9PEZI</name>
<dbReference type="PANTHER" id="PTHR13269">
    <property type="entry name" value="NUCLEOPORIN NDC1"/>
    <property type="match status" value="1"/>
</dbReference>
<comment type="subcellular location">
    <subcellularLocation>
        <location evidence="1">Nucleus membrane</location>
        <topology evidence="1">Multi-pass membrane protein</topology>
    </subcellularLocation>
    <subcellularLocation>
        <location evidence="2">Nucleus</location>
        <location evidence="2">Nuclear pore complex</location>
    </subcellularLocation>
</comment>
<evidence type="ECO:0008006" key="16">
    <source>
        <dbReference type="Google" id="ProtNLM"/>
    </source>
</evidence>
<evidence type="ECO:0000313" key="14">
    <source>
        <dbReference type="EMBL" id="KAK6339078.1"/>
    </source>
</evidence>
<sequence length="607" mass="67766">MVSQILRSKAPSVLAKPSAPNYHALVTPVLHRRFVRASWTTLTVAYVGNIVTENVSGWPWSAIPFGRAAINTLVLFFILLPILVLRIAQLSVTSNKGLSDVHGLVRSFTNTAFLRCTFWYTLSAWLIIQWSIWNTMPSSDLSLVTKLTPYEPYRLNERPLFLASYALPLGLIQALVHIWIDRDYIKLQDEEKTFVQALSESAISSIQRIGTTIIASIGSGPVFYWIFRGAICRISHTLVGSFIRIHPDAQPQSLSEKVDLLLRSVWLSAFIVVAWEATNISFTLEFSKGPIREGKAISDTSPDPNGSLIFGLKLKKKPLSRRMAFRELAYIATENKSRRESIFADLTKPVSAWKQILTECCEVIGVITTNLSPAPEPSPNALVAKSPSPIKDIKDFSPQKPLDENILRTPAKHHVVDRWQATPGNMPSSPINLDAIKTHIVKKEAIESKIYQFLTPLLDSKYGDSFRVTIQKKTTTLLPDASMQVDAITILVGFVCASLKEDIYGMVQKDLPSLLEEFVKITAVLEGYMSKPPLHWTDIHAKTVLERHSPSANEKLFPEAVALLTAVNLGLQKIGDAFDPYLDKLSLSIDVRRKLRSVREATKIQST</sequence>
<evidence type="ECO:0000256" key="11">
    <source>
        <dbReference type="ARBA" id="ARBA00023136"/>
    </source>
</evidence>
<dbReference type="InterPro" id="IPR019049">
    <property type="entry name" value="Nucleoporin_prot_Ndc1/Nup"/>
</dbReference>
<dbReference type="GO" id="GO:0070631">
    <property type="term" value="P:spindle pole body localization"/>
    <property type="evidence" value="ECO:0007669"/>
    <property type="project" value="TreeGrafter"/>
</dbReference>
<protein>
    <recommendedName>
        <fullName evidence="16">Nucleoporin NDC1</fullName>
    </recommendedName>
</protein>
<keyword evidence="10" id="KW-0906">Nuclear pore complex</keyword>
<keyword evidence="8 13" id="KW-1133">Transmembrane helix</keyword>
<keyword evidence="6" id="KW-0509">mRNA transport</keyword>
<dbReference type="GO" id="GO:0051028">
    <property type="term" value="P:mRNA transport"/>
    <property type="evidence" value="ECO:0007669"/>
    <property type="project" value="UniProtKB-KW"/>
</dbReference>